<feature type="transmembrane region" description="Helical" evidence="1">
    <location>
        <begin position="44"/>
        <end position="63"/>
    </location>
</feature>
<name>B6ARM9_9BACT</name>
<keyword evidence="1" id="KW-1133">Transmembrane helix</keyword>
<sequence length="85" mass="9678">MTPTPLRRRCVVLEAVLIVLFSVQLSILSFRLLTLLPAPFRETLLKAAGLLFLGTLLTFFLLYESSFQWPDFSSRLPSYSLWAPS</sequence>
<evidence type="ECO:0000313" key="2">
    <source>
        <dbReference type="EMBL" id="EDZ38125.1"/>
    </source>
</evidence>
<keyword evidence="1" id="KW-0472">Membrane</keyword>
<gene>
    <name evidence="2" type="ORF">CGL2_11390063</name>
</gene>
<evidence type="ECO:0000256" key="1">
    <source>
        <dbReference type="SAM" id="Phobius"/>
    </source>
</evidence>
<reference evidence="2" key="1">
    <citation type="journal article" date="2004" name="Nature">
        <title>Community structure and metabolism through reconstruction of microbial genomes from the environment.</title>
        <authorList>
            <person name="Tyson G.W."/>
            <person name="Chapman J."/>
            <person name="Hugenholtz P."/>
            <person name="Allen E.E."/>
            <person name="Ram R.J."/>
            <person name="Richardson P.M."/>
            <person name="Solovyev V.V."/>
            <person name="Rubin E.M."/>
            <person name="Rokhsar D.S."/>
            <person name="Banfield J.F."/>
        </authorList>
    </citation>
    <scope>NUCLEOTIDE SEQUENCE [LARGE SCALE GENOMIC DNA]</scope>
</reference>
<proteinExistence type="predicted"/>
<protein>
    <submittedName>
        <fullName evidence="2">Uncharacterized protein</fullName>
    </submittedName>
</protein>
<organism evidence="2">
    <name type="scientific">Leptospirillum sp. Group II '5-way CG'</name>
    <dbReference type="NCBI Taxonomy" id="419541"/>
    <lineage>
        <taxon>Bacteria</taxon>
        <taxon>Pseudomonadati</taxon>
        <taxon>Nitrospirota</taxon>
        <taxon>Nitrospiria</taxon>
        <taxon>Nitrospirales</taxon>
        <taxon>Nitrospiraceae</taxon>
        <taxon>Leptospirillum</taxon>
    </lineage>
</organism>
<keyword evidence="1" id="KW-0812">Transmembrane</keyword>
<reference evidence="2" key="2">
    <citation type="journal article" date="2008" name="PLoS Biol.">
        <title>Population genomic analysis of strain variation in Leptospirillum group II bacteria involved in acid mine drainage formation.</title>
        <authorList>
            <person name="Simmons S.L."/>
            <person name="Dibartolo G."/>
            <person name="Denef V.J."/>
            <person name="Goltsman D.S."/>
            <person name="Thelen M.P."/>
            <person name="Banfield J.F."/>
        </authorList>
    </citation>
    <scope>NUCLEOTIDE SEQUENCE [LARGE SCALE GENOMIC DNA]</scope>
</reference>
<dbReference type="EMBL" id="DS995262">
    <property type="protein sequence ID" value="EDZ38125.1"/>
    <property type="molecule type" value="Genomic_DNA"/>
</dbReference>
<accession>B6ARM9</accession>
<dbReference type="AlphaFoldDB" id="B6ARM9"/>
<feature type="transmembrane region" description="Helical" evidence="1">
    <location>
        <begin position="12"/>
        <end position="32"/>
    </location>
</feature>